<evidence type="ECO:0000259" key="5">
    <source>
        <dbReference type="PROSITE" id="PS51710"/>
    </source>
</evidence>
<dbReference type="Pfam" id="PF01926">
    <property type="entry name" value="MMR_HSR1"/>
    <property type="match status" value="1"/>
</dbReference>
<dbReference type="eggNOG" id="KOG1489">
    <property type="taxonomic scope" value="Eukaryota"/>
</dbReference>
<dbReference type="PROSITE" id="PS51710">
    <property type="entry name" value="G_OBG"/>
    <property type="match status" value="1"/>
</dbReference>
<proteinExistence type="inferred from homology"/>
<dbReference type="InterPro" id="IPR006169">
    <property type="entry name" value="GTP1_OBG_dom"/>
</dbReference>
<keyword evidence="3" id="KW-0342">GTP-binding</keyword>
<accession>A0A087SJG1</accession>
<evidence type="ECO:0000313" key="7">
    <source>
        <dbReference type="EMBL" id="KFM25865.1"/>
    </source>
</evidence>
<evidence type="ECO:0000256" key="1">
    <source>
        <dbReference type="ARBA" id="ARBA00007699"/>
    </source>
</evidence>
<evidence type="ECO:0000256" key="3">
    <source>
        <dbReference type="ARBA" id="ARBA00023134"/>
    </source>
</evidence>
<dbReference type="GO" id="GO:0005525">
    <property type="term" value="F:GTP binding"/>
    <property type="evidence" value="ECO:0007669"/>
    <property type="project" value="UniProtKB-KW"/>
</dbReference>
<dbReference type="Proteomes" id="UP000028924">
    <property type="component" value="Unassembled WGS sequence"/>
</dbReference>
<dbReference type="Pfam" id="PF01018">
    <property type="entry name" value="GTP1_OBG"/>
    <property type="match status" value="1"/>
</dbReference>
<dbReference type="EMBL" id="KL662123">
    <property type="protein sequence ID" value="KFM25865.1"/>
    <property type="molecule type" value="Genomic_DNA"/>
</dbReference>
<feature type="compositionally biased region" description="Low complexity" evidence="4">
    <location>
        <begin position="95"/>
        <end position="106"/>
    </location>
</feature>
<evidence type="ECO:0000313" key="8">
    <source>
        <dbReference type="Proteomes" id="UP000028924"/>
    </source>
</evidence>
<dbReference type="AlphaFoldDB" id="A0A087SJG1"/>
<dbReference type="PRINTS" id="PR00326">
    <property type="entry name" value="GTP1OBG"/>
</dbReference>
<dbReference type="RefSeq" id="XP_011398761.1">
    <property type="nucleotide sequence ID" value="XM_011400459.1"/>
</dbReference>
<dbReference type="InterPro" id="IPR027417">
    <property type="entry name" value="P-loop_NTPase"/>
</dbReference>
<dbReference type="CDD" id="cd01898">
    <property type="entry name" value="Obg"/>
    <property type="match status" value="1"/>
</dbReference>
<dbReference type="GO" id="GO:0005739">
    <property type="term" value="C:mitochondrion"/>
    <property type="evidence" value="ECO:0007669"/>
    <property type="project" value="TreeGrafter"/>
</dbReference>
<keyword evidence="2" id="KW-0547">Nucleotide-binding</keyword>
<dbReference type="SUPFAM" id="SSF52540">
    <property type="entry name" value="P-loop containing nucleoside triphosphate hydrolases"/>
    <property type="match status" value="1"/>
</dbReference>
<gene>
    <name evidence="7" type="ORF">F751_1479</name>
</gene>
<comment type="similarity">
    <text evidence="1">Belongs to the TRAFAC class OBG-HflX-like GTPase superfamily. OBG GTPase family.</text>
</comment>
<keyword evidence="8" id="KW-1185">Reference proteome</keyword>
<feature type="region of interest" description="Disordered" evidence="4">
    <location>
        <begin position="92"/>
        <end position="132"/>
    </location>
</feature>
<dbReference type="InterPro" id="IPR045086">
    <property type="entry name" value="OBG_GTPase"/>
</dbReference>
<dbReference type="Gene3D" id="3.40.50.300">
    <property type="entry name" value="P-loop containing nucleotide triphosphate hydrolases"/>
    <property type="match status" value="1"/>
</dbReference>
<evidence type="ECO:0000256" key="4">
    <source>
        <dbReference type="SAM" id="MobiDB-lite"/>
    </source>
</evidence>
<dbReference type="PROSITE" id="PS51883">
    <property type="entry name" value="OBG"/>
    <property type="match status" value="1"/>
</dbReference>
<sequence>MQRGRKITADGGNGGSGGDVIVRASGRYSIVLVLAWAQRMKSLAGVAQLHKAEPGSHGSSRVQHGGAGDNATILVPLGTLVSRILEPSAMDGAGEEAQQPAQGQAGVLRRRAPRQPADLGQEEAAPPPEEAELPPWLARWRTAYTGDAVDADRRDGFDDEVSWRGWGMRWPAPRESTPGAAGERHRLLLEMKILADIGLVGVPNAGKSSLLRALTAARPKVGSYAFTTLMPQLGVVDLGWGERMVIADVPGLIAGAAENRGLGHAFLKHVERTRALAYVLDASAGLHGSQGLRPWRQLELLREEIAAYSPALAALPSIVIANKVDLLPRPSLVLCALRERTHLPVLASSARDGTGVPELLRALRALWAGEEVDGTPPPCPT</sequence>
<dbReference type="InterPro" id="IPR036726">
    <property type="entry name" value="GTP1_OBG_dom_sf"/>
</dbReference>
<evidence type="ECO:0000256" key="2">
    <source>
        <dbReference type="ARBA" id="ARBA00022741"/>
    </source>
</evidence>
<organism evidence="7 8">
    <name type="scientific">Auxenochlorella protothecoides</name>
    <name type="common">Green microalga</name>
    <name type="synonym">Chlorella protothecoides</name>
    <dbReference type="NCBI Taxonomy" id="3075"/>
    <lineage>
        <taxon>Eukaryota</taxon>
        <taxon>Viridiplantae</taxon>
        <taxon>Chlorophyta</taxon>
        <taxon>core chlorophytes</taxon>
        <taxon>Trebouxiophyceae</taxon>
        <taxon>Chlorellales</taxon>
        <taxon>Chlorellaceae</taxon>
        <taxon>Auxenochlorella</taxon>
    </lineage>
</organism>
<dbReference type="PANTHER" id="PTHR11702:SF31">
    <property type="entry name" value="MITOCHONDRIAL RIBOSOME-ASSOCIATED GTPASE 2"/>
    <property type="match status" value="1"/>
</dbReference>
<evidence type="ECO:0000259" key="6">
    <source>
        <dbReference type="PROSITE" id="PS51883"/>
    </source>
</evidence>
<protein>
    <submittedName>
        <fullName evidence="7">GTPase obg</fullName>
    </submittedName>
</protein>
<dbReference type="PIRSF" id="PIRSF002401">
    <property type="entry name" value="GTP_bd_Obg/CgtA"/>
    <property type="match status" value="1"/>
</dbReference>
<dbReference type="InterPro" id="IPR006073">
    <property type="entry name" value="GTP-bd"/>
</dbReference>
<dbReference type="GO" id="GO:0003924">
    <property type="term" value="F:GTPase activity"/>
    <property type="evidence" value="ECO:0007669"/>
    <property type="project" value="InterPro"/>
</dbReference>
<dbReference type="KEGG" id="apro:F751_1479"/>
<dbReference type="GeneID" id="23612870"/>
<dbReference type="InterPro" id="IPR014100">
    <property type="entry name" value="GTP-bd_Obg/CgtA"/>
</dbReference>
<dbReference type="STRING" id="3075.A0A087SJG1"/>
<feature type="domain" description="OBG-type G" evidence="5">
    <location>
        <begin position="195"/>
        <end position="368"/>
    </location>
</feature>
<dbReference type="GO" id="GO:0000287">
    <property type="term" value="F:magnesium ion binding"/>
    <property type="evidence" value="ECO:0007669"/>
    <property type="project" value="InterPro"/>
</dbReference>
<dbReference type="SUPFAM" id="SSF82051">
    <property type="entry name" value="Obg GTP-binding protein N-terminal domain"/>
    <property type="match status" value="1"/>
</dbReference>
<dbReference type="GO" id="GO:0042254">
    <property type="term" value="P:ribosome biogenesis"/>
    <property type="evidence" value="ECO:0007669"/>
    <property type="project" value="UniProtKB-UniRule"/>
</dbReference>
<dbReference type="PANTHER" id="PTHR11702">
    <property type="entry name" value="DEVELOPMENTALLY REGULATED GTP-BINDING PROTEIN-RELATED"/>
    <property type="match status" value="1"/>
</dbReference>
<name>A0A087SJG1_AUXPR</name>
<reference evidence="7 8" key="1">
    <citation type="journal article" date="2014" name="BMC Genomics">
        <title>Oil accumulation mechanisms of the oleaginous microalga Chlorella protothecoides revealed through its genome, transcriptomes, and proteomes.</title>
        <authorList>
            <person name="Gao C."/>
            <person name="Wang Y."/>
            <person name="Shen Y."/>
            <person name="Yan D."/>
            <person name="He X."/>
            <person name="Dai J."/>
            <person name="Wu Q."/>
        </authorList>
    </citation>
    <scope>NUCLEOTIDE SEQUENCE [LARGE SCALE GENOMIC DNA]</scope>
    <source>
        <strain evidence="7 8">0710</strain>
    </source>
</reference>
<dbReference type="Gene3D" id="2.70.210.12">
    <property type="entry name" value="GTP1/OBG domain"/>
    <property type="match status" value="1"/>
</dbReference>
<dbReference type="InterPro" id="IPR031167">
    <property type="entry name" value="G_OBG"/>
</dbReference>
<feature type="domain" description="Obg" evidence="6">
    <location>
        <begin position="1"/>
        <end position="194"/>
    </location>
</feature>
<dbReference type="OrthoDB" id="347018at2759"/>